<dbReference type="Proteomes" id="UP000054683">
    <property type="component" value="Unassembled WGS sequence"/>
</dbReference>
<evidence type="ECO:0000313" key="2">
    <source>
        <dbReference type="EMBL" id="SAL39556.1"/>
    </source>
</evidence>
<protein>
    <submittedName>
        <fullName evidence="2">Uncharacterized protein</fullName>
    </submittedName>
</protein>
<keyword evidence="1" id="KW-1133">Transmembrane helix</keyword>
<proteinExistence type="predicted"/>
<sequence>MGLRHPNTRERSVVHLRAAGTLARVSTGSMCRNGEIRHVTVVIRHHLMQFIASSKNLVAMIAAGIAVIFAKSLNTIPRRRVIGCTATSVVIPMVTDTAHAYTAQQPIAVAMER</sequence>
<keyword evidence="1" id="KW-0472">Membrane</keyword>
<dbReference type="AlphaFoldDB" id="A0A158H5J1"/>
<dbReference type="EMBL" id="FCOK02000025">
    <property type="protein sequence ID" value="SAL39556.1"/>
    <property type="molecule type" value="Genomic_DNA"/>
</dbReference>
<organism evidence="2 3">
    <name type="scientific">Caballeronia udeis</name>
    <dbReference type="NCBI Taxonomy" id="1232866"/>
    <lineage>
        <taxon>Bacteria</taxon>
        <taxon>Pseudomonadati</taxon>
        <taxon>Pseudomonadota</taxon>
        <taxon>Betaproteobacteria</taxon>
        <taxon>Burkholderiales</taxon>
        <taxon>Burkholderiaceae</taxon>
        <taxon>Caballeronia</taxon>
    </lineage>
</organism>
<evidence type="ECO:0000256" key="1">
    <source>
        <dbReference type="SAM" id="Phobius"/>
    </source>
</evidence>
<reference evidence="2 3" key="1">
    <citation type="submission" date="2016-01" db="EMBL/GenBank/DDBJ databases">
        <authorList>
            <person name="Oliw E.H."/>
        </authorList>
    </citation>
    <scope>NUCLEOTIDE SEQUENCE [LARGE SCALE GENOMIC DNA]</scope>
    <source>
        <strain evidence="2">LMG 27134</strain>
    </source>
</reference>
<evidence type="ECO:0000313" key="3">
    <source>
        <dbReference type="Proteomes" id="UP000054683"/>
    </source>
</evidence>
<gene>
    <name evidence="2" type="ORF">AWB69_03948</name>
</gene>
<accession>A0A158H5J1</accession>
<dbReference type="RefSeq" id="WP_062087539.1">
    <property type="nucleotide sequence ID" value="NZ_FCOK02000025.1"/>
</dbReference>
<keyword evidence="1" id="KW-0812">Transmembrane</keyword>
<feature type="transmembrane region" description="Helical" evidence="1">
    <location>
        <begin position="47"/>
        <end position="70"/>
    </location>
</feature>
<name>A0A158H5J1_9BURK</name>